<accession>S7WDW4</accession>
<feature type="chain" id="PRO_5004558886" evidence="2">
    <location>
        <begin position="20"/>
        <end position="237"/>
    </location>
</feature>
<dbReference type="VEuPathDB" id="MicrosporidiaDB:SLOPH_1768"/>
<keyword evidence="2" id="KW-0732">Signal</keyword>
<name>S7WDW4_SPRLO</name>
<dbReference type="Proteomes" id="UP000014978">
    <property type="component" value="Unassembled WGS sequence"/>
</dbReference>
<dbReference type="AlphaFoldDB" id="S7WDW4"/>
<gene>
    <name evidence="3" type="ORF">SLOPH_1768</name>
</gene>
<proteinExistence type="predicted"/>
<protein>
    <submittedName>
        <fullName evidence="3">Uncharacterized protein</fullName>
    </submittedName>
</protein>
<organism evidence="3 4">
    <name type="scientific">Spraguea lophii (strain 42_110)</name>
    <name type="common">Microsporidian parasite</name>
    <dbReference type="NCBI Taxonomy" id="1358809"/>
    <lineage>
        <taxon>Eukaryota</taxon>
        <taxon>Fungi</taxon>
        <taxon>Fungi incertae sedis</taxon>
        <taxon>Microsporidia</taxon>
        <taxon>Spragueidae</taxon>
        <taxon>Spraguea</taxon>
    </lineage>
</organism>
<keyword evidence="4" id="KW-1185">Reference proteome</keyword>
<evidence type="ECO:0000256" key="2">
    <source>
        <dbReference type="SAM" id="SignalP"/>
    </source>
</evidence>
<evidence type="ECO:0000313" key="3">
    <source>
        <dbReference type="EMBL" id="EPR79967.1"/>
    </source>
</evidence>
<dbReference type="HOGENOM" id="CLU_1171272_0_0_1"/>
<dbReference type="EMBL" id="ATCN01000060">
    <property type="protein sequence ID" value="EPR79967.1"/>
    <property type="molecule type" value="Genomic_DNA"/>
</dbReference>
<dbReference type="OrthoDB" id="2193698at2759"/>
<evidence type="ECO:0000256" key="1">
    <source>
        <dbReference type="SAM" id="Coils"/>
    </source>
</evidence>
<sequence length="237" mass="27736">MFLLLSLIFCDELFHIKLANTNKYMTADSNPKTTTDIKAAGKFKMVNSKVVGTFFVVEIKTKKIFDISRNVSKLILYGNRHGRINQRFIITQGPRRVSVIKTANGMCLKYIESRNNFERRRCASTADQFFEIIYLKDIENKKKIKELKTKVRELEAEILKTQQPAESKTCTAELNEIKLLQEENKELKSEAKKALEDKRPTRNLLSDMISPTEKTNLEDQYNRRKHRHLKHMHYHGN</sequence>
<keyword evidence="1" id="KW-0175">Coiled coil</keyword>
<dbReference type="InParanoid" id="S7WDW4"/>
<comment type="caution">
    <text evidence="3">The sequence shown here is derived from an EMBL/GenBank/DDBJ whole genome shotgun (WGS) entry which is preliminary data.</text>
</comment>
<feature type="signal peptide" evidence="2">
    <location>
        <begin position="1"/>
        <end position="19"/>
    </location>
</feature>
<evidence type="ECO:0000313" key="4">
    <source>
        <dbReference type="Proteomes" id="UP000014978"/>
    </source>
</evidence>
<feature type="coiled-coil region" evidence="1">
    <location>
        <begin position="137"/>
        <end position="197"/>
    </location>
</feature>
<reference evidence="4" key="1">
    <citation type="journal article" date="2013" name="PLoS Genet.">
        <title>The genome of Spraguea lophii and the basis of host-microsporidian interactions.</title>
        <authorList>
            <person name="Campbell S.E."/>
            <person name="Williams T.A."/>
            <person name="Yousuf A."/>
            <person name="Soanes D.M."/>
            <person name="Paszkiewicz K.H."/>
            <person name="Williams B.A.P."/>
        </authorList>
    </citation>
    <scope>NUCLEOTIDE SEQUENCE [LARGE SCALE GENOMIC DNA]</scope>
    <source>
        <strain evidence="4">42_110</strain>
    </source>
</reference>